<proteinExistence type="predicted"/>
<gene>
    <name evidence="1" type="ORF">ACA1_091920</name>
</gene>
<accession>L8GI90</accession>
<dbReference type="AlphaFoldDB" id="L8GI90"/>
<keyword evidence="2" id="KW-1185">Reference proteome</keyword>
<dbReference type="OrthoDB" id="31075at2759"/>
<dbReference type="VEuPathDB" id="AmoebaDB:ACA1_091920"/>
<evidence type="ECO:0000313" key="2">
    <source>
        <dbReference type="Proteomes" id="UP000011083"/>
    </source>
</evidence>
<sequence>MQAEQVQRSLPFQPFPLQWRVDQGLYRSEIHLNFVGQGWWEDESNTLLRRNFAIPDSNMFVTTFILSALLEAASLDAIELAPDDQSFHLALDAVLSFKDKNRPAGVPVYSFWPQEKINGTWAANPFVAEIFKSVGLEGFYEECVSIEFAAVVLEGYIKAYHIPADLDDSSVNMALGGMLAAQRDKFPQAYAKWEAVNSNVTGLFELINKFTDLIDPRSYYFMHPFLAQLSQPSLALGCTWLMDLVGDNKTSGVVGMPFHVNNVDMTVISNFLYGTSQAVLEELNGGAAKQYFISHPDFQQVYENSAQAISWAIETGAAAARPDISLLYYPSIYDFLWMAARTARYLNAKGSATNAIPTLARAKDRLTAALKDAGTQQILASAHYDSVGAYWDDFLGDYGQVERGEDRLFSTALAINMLIDVWSVPSTNGSGCKLQWARDVPETIAPLVSGGIAYLRRYLLSGEFELGNAFFSGSMKGDTTAPWSYPATYSHLRNGTALDPITGALPDDAQDWFNLVYGMKGVVPDSTYRKMTDLKWWGNSTPKQFLGFNAPGSAWPYWSSPAMTYAMSLIALANFQALQQCPIS</sequence>
<dbReference type="GeneID" id="14913448"/>
<reference evidence="1 2" key="1">
    <citation type="journal article" date="2013" name="Genome Biol.">
        <title>Genome of Acanthamoeba castellanii highlights extensive lateral gene transfer and early evolution of tyrosine kinase signaling.</title>
        <authorList>
            <person name="Clarke M."/>
            <person name="Lohan A.J."/>
            <person name="Liu B."/>
            <person name="Lagkouvardos I."/>
            <person name="Roy S."/>
            <person name="Zafar N."/>
            <person name="Bertelli C."/>
            <person name="Schilde C."/>
            <person name="Kianianmomeni A."/>
            <person name="Burglin T.R."/>
            <person name="Frech C."/>
            <person name="Turcotte B."/>
            <person name="Kopec K.O."/>
            <person name="Synnott J.M."/>
            <person name="Choo C."/>
            <person name="Paponov I."/>
            <person name="Finkler A."/>
            <person name="Soon Heng Tan C."/>
            <person name="Hutchins A.P."/>
            <person name="Weinmeier T."/>
            <person name="Rattei T."/>
            <person name="Chu J.S."/>
            <person name="Gimenez G."/>
            <person name="Irimia M."/>
            <person name="Rigden D.J."/>
            <person name="Fitzpatrick D.A."/>
            <person name="Lorenzo-Morales J."/>
            <person name="Bateman A."/>
            <person name="Chiu C.H."/>
            <person name="Tang P."/>
            <person name="Hegemann P."/>
            <person name="Fromm H."/>
            <person name="Raoult D."/>
            <person name="Greub G."/>
            <person name="Miranda-Saavedra D."/>
            <person name="Chen N."/>
            <person name="Nash P."/>
            <person name="Ginger M.L."/>
            <person name="Horn M."/>
            <person name="Schaap P."/>
            <person name="Caler L."/>
            <person name="Loftus B."/>
        </authorList>
    </citation>
    <scope>NUCLEOTIDE SEQUENCE [LARGE SCALE GENOMIC DNA]</scope>
    <source>
        <strain evidence="1 2">Neff</strain>
    </source>
</reference>
<dbReference type="RefSeq" id="XP_004334695.1">
    <property type="nucleotide sequence ID" value="XM_004334647.1"/>
</dbReference>
<evidence type="ECO:0000313" key="1">
    <source>
        <dbReference type="EMBL" id="ELR12682.1"/>
    </source>
</evidence>
<dbReference type="Proteomes" id="UP000011083">
    <property type="component" value="Unassembled WGS sequence"/>
</dbReference>
<organism evidence="1 2">
    <name type="scientific">Acanthamoeba castellanii (strain ATCC 30010 / Neff)</name>
    <dbReference type="NCBI Taxonomy" id="1257118"/>
    <lineage>
        <taxon>Eukaryota</taxon>
        <taxon>Amoebozoa</taxon>
        <taxon>Discosea</taxon>
        <taxon>Longamoebia</taxon>
        <taxon>Centramoebida</taxon>
        <taxon>Acanthamoebidae</taxon>
        <taxon>Acanthamoeba</taxon>
    </lineage>
</organism>
<dbReference type="OMA" id="YWFISRT"/>
<dbReference type="EMBL" id="KB008103">
    <property type="protein sequence ID" value="ELR12682.1"/>
    <property type="molecule type" value="Genomic_DNA"/>
</dbReference>
<name>L8GI90_ACACF</name>
<protein>
    <submittedName>
        <fullName evidence="1">Uncharacterized protein</fullName>
    </submittedName>
</protein>
<dbReference type="KEGG" id="acan:ACA1_091920"/>